<reference evidence="12 13" key="1">
    <citation type="submission" date="2020-04" db="EMBL/GenBank/DDBJ databases">
        <title>Paraburkholderia sp. RP-4-7 isolated from soil.</title>
        <authorList>
            <person name="Dahal R.H."/>
        </authorList>
    </citation>
    <scope>NUCLEOTIDE SEQUENCE [LARGE SCALE GENOMIC DNA]</scope>
    <source>
        <strain evidence="12 13">RP-4-7</strain>
    </source>
</reference>
<dbReference type="SUPFAM" id="SSF141729">
    <property type="entry name" value="FimD N-terminal domain-like"/>
    <property type="match status" value="1"/>
</dbReference>
<evidence type="ECO:0000256" key="4">
    <source>
        <dbReference type="ARBA" id="ARBA00022452"/>
    </source>
</evidence>
<evidence type="ECO:0000256" key="5">
    <source>
        <dbReference type="ARBA" id="ARBA00022692"/>
    </source>
</evidence>
<accession>A0A848IPR3</accession>
<protein>
    <submittedName>
        <fullName evidence="12">Fimbrial biogenesis outer membrane usher protein</fullName>
    </submittedName>
</protein>
<dbReference type="PANTHER" id="PTHR30451">
    <property type="entry name" value="OUTER MEMBRANE USHER PROTEIN"/>
    <property type="match status" value="1"/>
</dbReference>
<dbReference type="Proteomes" id="UP000544134">
    <property type="component" value="Unassembled WGS sequence"/>
</dbReference>
<dbReference type="Gene3D" id="2.60.40.3110">
    <property type="match status" value="1"/>
</dbReference>
<feature type="domain" description="PapC-like C-terminal" evidence="10">
    <location>
        <begin position="825"/>
        <end position="884"/>
    </location>
</feature>
<dbReference type="InterPro" id="IPR037224">
    <property type="entry name" value="PapC_N_sf"/>
</dbReference>
<dbReference type="InterPro" id="IPR043142">
    <property type="entry name" value="PapC-like_C_sf"/>
</dbReference>
<keyword evidence="4" id="KW-1134">Transmembrane beta strand</keyword>
<evidence type="ECO:0000259" key="11">
    <source>
        <dbReference type="Pfam" id="PF13954"/>
    </source>
</evidence>
<keyword evidence="5 9" id="KW-0812">Transmembrane</keyword>
<dbReference type="RefSeq" id="WP_169488026.1">
    <property type="nucleotide sequence ID" value="NZ_JABBGJ010000028.1"/>
</dbReference>
<dbReference type="PANTHER" id="PTHR30451:SF20">
    <property type="entry name" value="FIMBRIAE USHER"/>
    <property type="match status" value="1"/>
</dbReference>
<name>A0A848IPR3_9BURK</name>
<feature type="domain" description="PapC N-terminal" evidence="11">
    <location>
        <begin position="57"/>
        <end position="245"/>
    </location>
</feature>
<organism evidence="12 13">
    <name type="scientific">Paraburkholderia polaris</name>
    <dbReference type="NCBI Taxonomy" id="2728848"/>
    <lineage>
        <taxon>Bacteria</taxon>
        <taxon>Pseudomonadati</taxon>
        <taxon>Pseudomonadota</taxon>
        <taxon>Betaproteobacteria</taxon>
        <taxon>Burkholderiales</taxon>
        <taxon>Burkholderiaceae</taxon>
        <taxon>Paraburkholderia</taxon>
    </lineage>
</organism>
<dbReference type="GO" id="GO:0015473">
    <property type="term" value="F:fimbrial usher porin activity"/>
    <property type="evidence" value="ECO:0007669"/>
    <property type="project" value="InterPro"/>
</dbReference>
<keyword evidence="6" id="KW-0732">Signal</keyword>
<dbReference type="Pfam" id="PF00577">
    <property type="entry name" value="Usher"/>
    <property type="match status" value="1"/>
</dbReference>
<dbReference type="PROSITE" id="PS01151">
    <property type="entry name" value="FIMBRIAL_USHER"/>
    <property type="match status" value="1"/>
</dbReference>
<evidence type="ECO:0000256" key="1">
    <source>
        <dbReference type="ARBA" id="ARBA00004571"/>
    </source>
</evidence>
<dbReference type="GO" id="GO:0009279">
    <property type="term" value="C:cell outer membrane"/>
    <property type="evidence" value="ECO:0007669"/>
    <property type="project" value="UniProtKB-SubCell"/>
</dbReference>
<comment type="subcellular location">
    <subcellularLocation>
        <location evidence="1 9">Cell outer membrane</location>
        <topology evidence="1 9">Multi-pass membrane protein</topology>
    </subcellularLocation>
</comment>
<dbReference type="InterPro" id="IPR025949">
    <property type="entry name" value="PapC-like_C"/>
</dbReference>
<keyword evidence="8 9" id="KW-0998">Cell outer membrane</keyword>
<evidence type="ECO:0000256" key="2">
    <source>
        <dbReference type="ARBA" id="ARBA00008064"/>
    </source>
</evidence>
<comment type="caution">
    <text evidence="12">The sequence shown here is derived from an EMBL/GenBank/DDBJ whole genome shotgun (WGS) entry which is preliminary data.</text>
</comment>
<evidence type="ECO:0000313" key="12">
    <source>
        <dbReference type="EMBL" id="NMM01177.1"/>
    </source>
</evidence>
<evidence type="ECO:0000313" key="13">
    <source>
        <dbReference type="Proteomes" id="UP000544134"/>
    </source>
</evidence>
<evidence type="ECO:0000256" key="7">
    <source>
        <dbReference type="ARBA" id="ARBA00023136"/>
    </source>
</evidence>
<evidence type="ECO:0000259" key="10">
    <source>
        <dbReference type="Pfam" id="PF13953"/>
    </source>
</evidence>
<gene>
    <name evidence="12" type="ORF">HHL24_24955</name>
</gene>
<keyword evidence="7 9" id="KW-0472">Membrane</keyword>
<evidence type="ECO:0000256" key="3">
    <source>
        <dbReference type="ARBA" id="ARBA00022448"/>
    </source>
</evidence>
<dbReference type="InterPro" id="IPR018030">
    <property type="entry name" value="Fimbrial_membr_usher_CS"/>
</dbReference>
<dbReference type="InterPro" id="IPR025885">
    <property type="entry name" value="PapC_N"/>
</dbReference>
<dbReference type="Gene3D" id="3.10.20.410">
    <property type="match status" value="1"/>
</dbReference>
<dbReference type="Pfam" id="PF13953">
    <property type="entry name" value="PapC_C"/>
    <property type="match status" value="1"/>
</dbReference>
<evidence type="ECO:0000256" key="8">
    <source>
        <dbReference type="ARBA" id="ARBA00023237"/>
    </source>
</evidence>
<dbReference type="Pfam" id="PF13954">
    <property type="entry name" value="PapC_N"/>
    <property type="match status" value="1"/>
</dbReference>
<dbReference type="GO" id="GO:0009297">
    <property type="term" value="P:pilus assembly"/>
    <property type="evidence" value="ECO:0007669"/>
    <property type="project" value="InterPro"/>
</dbReference>
<dbReference type="Gene3D" id="2.60.40.2610">
    <property type="entry name" value="Outer membrane usher protein FimD, plug domain"/>
    <property type="match status" value="1"/>
</dbReference>
<keyword evidence="3 9" id="KW-0813">Transport</keyword>
<dbReference type="Gene3D" id="2.60.40.2070">
    <property type="match status" value="1"/>
</dbReference>
<dbReference type="InterPro" id="IPR000015">
    <property type="entry name" value="Fimb_usher"/>
</dbReference>
<comment type="similarity">
    <text evidence="2 9">Belongs to the fimbrial export usher family.</text>
</comment>
<keyword evidence="13" id="KW-1185">Reference proteome</keyword>
<dbReference type="FunFam" id="2.60.40.3110:FF:000001">
    <property type="entry name" value="Putative fimbrial outer membrane usher"/>
    <property type="match status" value="1"/>
</dbReference>
<dbReference type="EMBL" id="JABBGJ010000028">
    <property type="protein sequence ID" value="NMM01177.1"/>
    <property type="molecule type" value="Genomic_DNA"/>
</dbReference>
<keyword evidence="9" id="KW-1029">Fimbrium biogenesis</keyword>
<dbReference type="InterPro" id="IPR042186">
    <property type="entry name" value="FimD_plug_dom"/>
</dbReference>
<proteinExistence type="inferred from homology"/>
<dbReference type="AlphaFoldDB" id="A0A848IPR3"/>
<sequence length="926" mass="96871">MKHSPRHQSHARTSEFAGSFGLSPVAAVVMSAFAVLGGVQSASVNAAESSDAGAAVQFDTTFLRTDPKQTVDVSRFARGNMVQPGLYSVDLWVNDVRVARQDVRFVATRDGQSARACFSRQMLETLGVDFAKVGAATGAKLPEHASAYAAEAAAKDTHAAAGASADATASKQSGEVANATNAANADECLDLAAAVPDATVDFDFSEQKLTLSVPQKYMRNAARGYVPPDMWQNGVNAGFVSYNANTYHTAGSGTQSTQSYLGLDAGVNIGAWHFRHQSSVSQQTGQGTHFDNIATYVQHDVAALKSQVTLGDGYTTGDVFDSVQFRGAQIATDDRMLPESLRGYAPVVRGTAESNARVTIRQNNQVIYETSVSPGPFEINDLYATGYGGNLDVTVTEADGRTKTFTVPYASVAQSLRPGTTRFSVTAGQLRNDALETKPNFAQFTLQRGLTNLVTAYGGGVAANGYVAADVGAALNTKFGAFSADVTAAQTQVPNQSTMRGTSLRIGYSKFIDPTGTNISVAAYRYSTAGFMNLTDAASVRDLAMHGGDTNSVYRQRNRFQLSVNQNFKDHGTVFLSASAQQYWNHDGSDMFYQAGYTNSFKYGTYSITAGRTRNADGSMSNQFMLSTTMPLGHSQHAPLMSTNLSSSGGSTNLQANVSGSLGDANQYSYNAYGTYGSASGSSSANTGVSGAWRAPYAQMTASASAGSGSSQVSAGISGTVVAHPGGVTFSQTVGDTFGIVEAPGAAGASVSSAPGVKLNSRGYAVVPYLTPYGMNVVDIDPKGTSTDVEFESTSEQAVPRLGSVVMIKYKTVSGRAALIRAPQLGDKALPFGADVVDGNGKTVGVVAQDSRIFARGLEDKGSLFVKWGSAASEECRIDYVLPKSTGKAGAAYLLVEGHCVGGSEPVQTGAAVGSQTQRDVAAQIH</sequence>
<evidence type="ECO:0000256" key="9">
    <source>
        <dbReference type="RuleBase" id="RU003884"/>
    </source>
</evidence>
<evidence type="ECO:0000256" key="6">
    <source>
        <dbReference type="ARBA" id="ARBA00022729"/>
    </source>
</evidence>